<dbReference type="InterPro" id="IPR036890">
    <property type="entry name" value="HATPase_C_sf"/>
</dbReference>
<dbReference type="SUPFAM" id="SSF55874">
    <property type="entry name" value="ATPase domain of HSP90 chaperone/DNA topoisomerase II/histidine kinase"/>
    <property type="match status" value="1"/>
</dbReference>
<evidence type="ECO:0000256" key="2">
    <source>
        <dbReference type="ARBA" id="ARBA00022763"/>
    </source>
</evidence>
<dbReference type="PANTHER" id="PTHR10073:SF41">
    <property type="entry name" value="MISMATCH REPAIR PROTEIN, PUTATIVE (AFU_ORTHOLOGUE AFUA_8G05820)-RELATED"/>
    <property type="match status" value="1"/>
</dbReference>
<dbReference type="InterPro" id="IPR002099">
    <property type="entry name" value="MutL/Mlh/PMS"/>
</dbReference>
<dbReference type="Gene3D" id="3.30.565.10">
    <property type="entry name" value="Histidine kinase-like ATPase, C-terminal domain"/>
    <property type="match status" value="1"/>
</dbReference>
<dbReference type="NCBIfam" id="TIGR00585">
    <property type="entry name" value="mutl"/>
    <property type="match status" value="1"/>
</dbReference>
<dbReference type="SMART" id="SM01340">
    <property type="entry name" value="DNA_mis_repair"/>
    <property type="match status" value="1"/>
</dbReference>
<evidence type="ECO:0000256" key="1">
    <source>
        <dbReference type="ARBA" id="ARBA00006082"/>
    </source>
</evidence>
<gene>
    <name evidence="5" type="ORF">N7476_006634</name>
</gene>
<feature type="domain" description="DNA mismatch repair protein S5" evidence="4">
    <location>
        <begin position="219"/>
        <end position="367"/>
    </location>
</feature>
<feature type="compositionally biased region" description="Polar residues" evidence="3">
    <location>
        <begin position="480"/>
        <end position="512"/>
    </location>
</feature>
<feature type="compositionally biased region" description="Polar residues" evidence="3">
    <location>
        <begin position="657"/>
        <end position="669"/>
    </location>
</feature>
<comment type="caution">
    <text evidence="5">The sequence shown here is derived from an EMBL/GenBank/DDBJ whole genome shotgun (WGS) entry which is preliminary data.</text>
</comment>
<feature type="compositionally biased region" description="Low complexity" evidence="3">
    <location>
        <begin position="418"/>
        <end position="427"/>
    </location>
</feature>
<feature type="region of interest" description="Disordered" evidence="3">
    <location>
        <begin position="629"/>
        <end position="672"/>
    </location>
</feature>
<dbReference type="GO" id="GO:0006298">
    <property type="term" value="P:mismatch repair"/>
    <property type="evidence" value="ECO:0007669"/>
    <property type="project" value="InterPro"/>
</dbReference>
<dbReference type="InterPro" id="IPR014721">
    <property type="entry name" value="Ribsml_uS5_D2-typ_fold_subgr"/>
</dbReference>
<dbReference type="GO" id="GO:0032389">
    <property type="term" value="C:MutLalpha complex"/>
    <property type="evidence" value="ECO:0007669"/>
    <property type="project" value="TreeGrafter"/>
</dbReference>
<evidence type="ECO:0000313" key="6">
    <source>
        <dbReference type="Proteomes" id="UP001147746"/>
    </source>
</evidence>
<evidence type="ECO:0000256" key="3">
    <source>
        <dbReference type="SAM" id="MobiDB-lite"/>
    </source>
</evidence>
<accession>A0A9W9Q0Z2</accession>
<feature type="compositionally biased region" description="Polar residues" evidence="3">
    <location>
        <begin position="432"/>
        <end position="442"/>
    </location>
</feature>
<feature type="region of interest" description="Disordered" evidence="3">
    <location>
        <begin position="480"/>
        <end position="526"/>
    </location>
</feature>
<keyword evidence="6" id="KW-1185">Reference proteome</keyword>
<feature type="region of interest" description="Disordered" evidence="3">
    <location>
        <begin position="541"/>
        <end position="579"/>
    </location>
</feature>
<dbReference type="GO" id="GO:0061982">
    <property type="term" value="P:meiosis I cell cycle process"/>
    <property type="evidence" value="ECO:0007669"/>
    <property type="project" value="UniProtKB-ARBA"/>
</dbReference>
<dbReference type="Proteomes" id="UP001147746">
    <property type="component" value="Unassembled WGS sequence"/>
</dbReference>
<feature type="compositionally biased region" description="Acidic residues" evidence="3">
    <location>
        <begin position="637"/>
        <end position="653"/>
    </location>
</feature>
<dbReference type="Pfam" id="PF01119">
    <property type="entry name" value="DNA_mis_repair"/>
    <property type="match status" value="1"/>
</dbReference>
<dbReference type="PROSITE" id="PS00058">
    <property type="entry name" value="DNA_MISMATCH_REPAIR_1"/>
    <property type="match status" value="1"/>
</dbReference>
<dbReference type="PANTHER" id="PTHR10073">
    <property type="entry name" value="DNA MISMATCH REPAIR PROTEIN MLH, PMS, MUTL"/>
    <property type="match status" value="1"/>
</dbReference>
<dbReference type="FunFam" id="3.30.565.10:FF:000017">
    <property type="entry name" value="PMS1 homolog 1, mismatch repair system component"/>
    <property type="match status" value="1"/>
</dbReference>
<sequence>MPIVALPQTTVRAIGSTSVISDSCSVVKELIDNALDASATSLQVELSLNTLDVIQVKDNGHGIPTEDHSSVCKHTFTSKIQTVDDLKNVGGSSFGFRGEALASVAEMSGGVTVSTRSASEVTGTCLKYARDGSLSSCTRTSHPAGTTLRVTDFLKYIPVRRQTALKDATKTLTRIKKLLQAYAFAHPVLRFSIKVLKAKNENNNWTYAPSADTEIVDAAIKIVGRDVTACCVVKKFPSDSLDPSGYELLAFLPKANAGMQALDRNYARLIVRAEIIKANNQGQFVSVDGRPLSVSRGLGLDIAKLFKSYARAAALRNEAAKSITDPFLYLQLKCPQGSYDVNIEPGKDDVLFEDRELLFGMLESFFCYHYGPLQTAQKASPKKAQKPFAATQRNSGFEILMSRTRPAAPSSQTPRPEVPASVAPASPLSERIGQSSGPLSPDNSRDDAYQSATGDHTAITECRGSRFINPWSISRINASFETPQRQHNPRSSGSRTPFQTHQHTDGQQNAATRPNYGSPPESPELISSALRPASISPMVYQHRPLPSVGSSPETASAANSAQKAERQRDKERYGNGALDTWFQRTTGASLTQELAKPMAEQDVQIPTLSQLAQERFQPHRAITGSAVSDLEAREAEGDPSEDAESQLFPEEDGALPSDQSQEQEGSMNSGRGFPVLEKWAASLHKGFNPDSSLDLEWALDFEKRKKEANQRSRTRPAGRDCQKSSQNTTSVGPSPHKNRYFAAKAALAADQPVVAETDSALSLSANDPRAYMMRYQNPPEAGETAKNSAAVRRLHTNRLPFERTPEEYNTHDICLPMSSDLSLMFKSLNLTCSVDTYTQFGEEAEVFPESNTESVLSFWNQRLITLVNENYTTGDNLTCPEWQVDLPSIMEKHLNRFSSS</sequence>
<feature type="compositionally biased region" description="Basic and acidic residues" evidence="3">
    <location>
        <begin position="563"/>
        <end position="573"/>
    </location>
</feature>
<dbReference type="InterPro" id="IPR038973">
    <property type="entry name" value="MutL/Mlh/Pms-like"/>
</dbReference>
<proteinExistence type="inferred from homology"/>
<dbReference type="GO" id="GO:0030983">
    <property type="term" value="F:mismatched DNA binding"/>
    <property type="evidence" value="ECO:0007669"/>
    <property type="project" value="InterPro"/>
</dbReference>
<dbReference type="EMBL" id="JAPZBO010000005">
    <property type="protein sequence ID" value="KAJ5316327.1"/>
    <property type="molecule type" value="Genomic_DNA"/>
</dbReference>
<feature type="compositionally biased region" description="Polar residues" evidence="3">
    <location>
        <begin position="723"/>
        <end position="732"/>
    </location>
</feature>
<dbReference type="Pfam" id="PF13589">
    <property type="entry name" value="HATPase_c_3"/>
    <property type="match status" value="1"/>
</dbReference>
<dbReference type="InterPro" id="IPR013507">
    <property type="entry name" value="DNA_mismatch_S5_2-like"/>
</dbReference>
<comment type="similarity">
    <text evidence="1">Belongs to the DNA mismatch repair MutL/HexB family.</text>
</comment>
<feature type="compositionally biased region" description="Polar residues" evidence="3">
    <location>
        <begin position="548"/>
        <end position="562"/>
    </location>
</feature>
<feature type="region of interest" description="Disordered" evidence="3">
    <location>
        <begin position="707"/>
        <end position="736"/>
    </location>
</feature>
<organism evidence="5 6">
    <name type="scientific">Penicillium atrosanguineum</name>
    <dbReference type="NCBI Taxonomy" id="1132637"/>
    <lineage>
        <taxon>Eukaryota</taxon>
        <taxon>Fungi</taxon>
        <taxon>Dikarya</taxon>
        <taxon>Ascomycota</taxon>
        <taxon>Pezizomycotina</taxon>
        <taxon>Eurotiomycetes</taxon>
        <taxon>Eurotiomycetidae</taxon>
        <taxon>Eurotiales</taxon>
        <taxon>Aspergillaceae</taxon>
        <taxon>Penicillium</taxon>
    </lineage>
</organism>
<dbReference type="SUPFAM" id="SSF54211">
    <property type="entry name" value="Ribosomal protein S5 domain 2-like"/>
    <property type="match status" value="1"/>
</dbReference>
<dbReference type="Gene3D" id="3.30.230.10">
    <property type="match status" value="1"/>
</dbReference>
<dbReference type="InterPro" id="IPR014762">
    <property type="entry name" value="DNA_mismatch_repair_CS"/>
</dbReference>
<dbReference type="GO" id="GO:0140664">
    <property type="term" value="F:ATP-dependent DNA damage sensor activity"/>
    <property type="evidence" value="ECO:0007669"/>
    <property type="project" value="InterPro"/>
</dbReference>
<dbReference type="GO" id="GO:0016887">
    <property type="term" value="F:ATP hydrolysis activity"/>
    <property type="evidence" value="ECO:0007669"/>
    <property type="project" value="InterPro"/>
</dbReference>
<evidence type="ECO:0000313" key="5">
    <source>
        <dbReference type="EMBL" id="KAJ5316327.1"/>
    </source>
</evidence>
<name>A0A9W9Q0Z2_9EURO</name>
<reference evidence="5" key="2">
    <citation type="journal article" date="2023" name="IMA Fungus">
        <title>Comparative genomic study of the Penicillium genus elucidates a diverse pangenome and 15 lateral gene transfer events.</title>
        <authorList>
            <person name="Petersen C."/>
            <person name="Sorensen T."/>
            <person name="Nielsen M.R."/>
            <person name="Sondergaard T.E."/>
            <person name="Sorensen J.L."/>
            <person name="Fitzpatrick D.A."/>
            <person name="Frisvad J.C."/>
            <person name="Nielsen K.L."/>
        </authorList>
    </citation>
    <scope>NUCLEOTIDE SEQUENCE</scope>
    <source>
        <strain evidence="5">IBT 21472</strain>
    </source>
</reference>
<dbReference type="GO" id="GO:0005524">
    <property type="term" value="F:ATP binding"/>
    <property type="evidence" value="ECO:0007669"/>
    <property type="project" value="InterPro"/>
</dbReference>
<dbReference type="AlphaFoldDB" id="A0A9W9Q0Z2"/>
<protein>
    <submittedName>
        <fullName evidence="5">DNA mismatch repair protein C-terminal</fullName>
    </submittedName>
</protein>
<dbReference type="InterPro" id="IPR020568">
    <property type="entry name" value="Ribosomal_Su5_D2-typ_SF"/>
</dbReference>
<feature type="region of interest" description="Disordered" evidence="3">
    <location>
        <begin position="404"/>
        <end position="461"/>
    </location>
</feature>
<keyword evidence="2" id="KW-0227">DNA damage</keyword>
<dbReference type="OrthoDB" id="10263226at2759"/>
<reference evidence="5" key="1">
    <citation type="submission" date="2022-12" db="EMBL/GenBank/DDBJ databases">
        <authorList>
            <person name="Petersen C."/>
        </authorList>
    </citation>
    <scope>NUCLEOTIDE SEQUENCE</scope>
    <source>
        <strain evidence="5">IBT 21472</strain>
    </source>
</reference>
<evidence type="ECO:0000259" key="4">
    <source>
        <dbReference type="SMART" id="SM01340"/>
    </source>
</evidence>